<organism evidence="1 2">
    <name type="scientific">Ataeniobius toweri</name>
    <dbReference type="NCBI Taxonomy" id="208326"/>
    <lineage>
        <taxon>Eukaryota</taxon>
        <taxon>Metazoa</taxon>
        <taxon>Chordata</taxon>
        <taxon>Craniata</taxon>
        <taxon>Vertebrata</taxon>
        <taxon>Euteleostomi</taxon>
        <taxon>Actinopterygii</taxon>
        <taxon>Neopterygii</taxon>
        <taxon>Teleostei</taxon>
        <taxon>Neoteleostei</taxon>
        <taxon>Acanthomorphata</taxon>
        <taxon>Ovalentaria</taxon>
        <taxon>Atherinomorphae</taxon>
        <taxon>Cyprinodontiformes</taxon>
        <taxon>Goodeidae</taxon>
        <taxon>Ataeniobius</taxon>
    </lineage>
</organism>
<keyword evidence="2" id="KW-1185">Reference proteome</keyword>
<name>A0ABU7B721_9TELE</name>
<evidence type="ECO:0000313" key="1">
    <source>
        <dbReference type="EMBL" id="MED6246307.1"/>
    </source>
</evidence>
<sequence>MSWTTGIRTQRLIRRNNKRGNARFHWGHVAQTKPGRLMHGSQGPAIAYGREKALVSVQQTCSSWTYSAEGGTTKAASVSQRLKKVLDGADWSSEASSYTAILIAADTVSPAPP</sequence>
<proteinExistence type="predicted"/>
<evidence type="ECO:0000313" key="2">
    <source>
        <dbReference type="Proteomes" id="UP001345963"/>
    </source>
</evidence>
<protein>
    <submittedName>
        <fullName evidence="1">Uncharacterized protein</fullName>
    </submittedName>
</protein>
<reference evidence="1 2" key="1">
    <citation type="submission" date="2021-07" db="EMBL/GenBank/DDBJ databases">
        <authorList>
            <person name="Palmer J.M."/>
        </authorList>
    </citation>
    <scope>NUCLEOTIDE SEQUENCE [LARGE SCALE GENOMIC DNA]</scope>
    <source>
        <strain evidence="1 2">AT_MEX2019</strain>
        <tissue evidence="1">Muscle</tissue>
    </source>
</reference>
<comment type="caution">
    <text evidence="1">The sequence shown here is derived from an EMBL/GenBank/DDBJ whole genome shotgun (WGS) entry which is preliminary data.</text>
</comment>
<gene>
    <name evidence="1" type="ORF">ATANTOWER_015733</name>
</gene>
<accession>A0ABU7B721</accession>
<dbReference type="Proteomes" id="UP001345963">
    <property type="component" value="Unassembled WGS sequence"/>
</dbReference>
<dbReference type="EMBL" id="JAHUTI010042597">
    <property type="protein sequence ID" value="MED6246307.1"/>
    <property type="molecule type" value="Genomic_DNA"/>
</dbReference>